<feature type="region of interest" description="Disordered" evidence="1">
    <location>
        <begin position="424"/>
        <end position="488"/>
    </location>
</feature>
<evidence type="ECO:0000313" key="2">
    <source>
        <dbReference type="EMBL" id="DAD91314.1"/>
    </source>
</evidence>
<reference evidence="2" key="1">
    <citation type="journal article" date="2021" name="Proc. Natl. Acad. Sci. U.S.A.">
        <title>A Catalog of Tens of Thousands of Viruses from Human Metagenomes Reveals Hidden Associations with Chronic Diseases.</title>
        <authorList>
            <person name="Tisza M.J."/>
            <person name="Buck C.B."/>
        </authorList>
    </citation>
    <scope>NUCLEOTIDE SEQUENCE</scope>
    <source>
        <strain evidence="2">CtL5G6</strain>
    </source>
</reference>
<feature type="compositionally biased region" description="Low complexity" evidence="1">
    <location>
        <begin position="206"/>
        <end position="216"/>
    </location>
</feature>
<dbReference type="EMBL" id="BK015109">
    <property type="protein sequence ID" value="DAD91314.1"/>
    <property type="molecule type" value="Genomic_DNA"/>
</dbReference>
<sequence length="614" mass="66789">MTTYICKCGRRVKKSTDTSTTGNRLSGYAPGHECWGCPYAMPYGNFQWDESAKTVAMETRGYECRMSKTLTYASEFSGSIKDKCTCRVHSLDFDFLSQISAWIKDTYPGREIFGSFSKDIRASDYGSDGRYCLTITCAQNLKGVAAKRELLGQFFTPNGSRKDMTPQQEMEKILADIKKAKEVFACAPAQNADAAVTTAENAVPTATAATPTTSESGADASASTPATSLQNCESVPAASAGGSSAPLLSMTGGAPQEKPLTFIREDKCPEFDYSGLPEQTVATLHLAENGYLHGKKLAEKGLVYMGDNIALAHDELCGVVAQCDNSKHGNRGEDSFRAWCLHIGITKDSAYRLLQVSALLADSSPRQQAILESLPPTLLYAVAKPSAPPELVEKVKNGEITTNKAYQDLLKENQQLRTDRVEAMNQADRERARADRAESERDKARADQLSTAKDCNRLGLKASQEKDRADKAEARAKNAEGQLSGSRQVAEAAKLRADKLQEENAALKKQPIAAVVDEEEVERRANQRAHDIAEDLAAEMTADLQARLEQVSSGSEQDARDAYDSIILAGRSITSIVQSAKMQFRKLPDDQRETAINQFVHTLASAQGEVSACL</sequence>
<proteinExistence type="predicted"/>
<protein>
    <submittedName>
        <fullName evidence="2">Uncharacterized protein</fullName>
    </submittedName>
</protein>
<feature type="region of interest" description="Disordered" evidence="1">
    <location>
        <begin position="206"/>
        <end position="240"/>
    </location>
</feature>
<feature type="compositionally biased region" description="Basic and acidic residues" evidence="1">
    <location>
        <begin position="424"/>
        <end position="446"/>
    </location>
</feature>
<feature type="compositionally biased region" description="Basic and acidic residues" evidence="1">
    <location>
        <begin position="463"/>
        <end position="478"/>
    </location>
</feature>
<feature type="compositionally biased region" description="Polar residues" evidence="1">
    <location>
        <begin position="221"/>
        <end position="233"/>
    </location>
</feature>
<evidence type="ECO:0000256" key="1">
    <source>
        <dbReference type="SAM" id="MobiDB-lite"/>
    </source>
</evidence>
<accession>A0A8S5NAQ3</accession>
<organism evidence="2">
    <name type="scientific">Siphoviridae sp. ctL5G6</name>
    <dbReference type="NCBI Taxonomy" id="2826247"/>
    <lineage>
        <taxon>Viruses</taxon>
        <taxon>Duplodnaviria</taxon>
        <taxon>Heunggongvirae</taxon>
        <taxon>Uroviricota</taxon>
        <taxon>Caudoviricetes</taxon>
    </lineage>
</organism>
<name>A0A8S5NAQ3_9CAUD</name>